<organism evidence="1 2">
    <name type="scientific">Coemansia linderi</name>
    <dbReference type="NCBI Taxonomy" id="2663919"/>
    <lineage>
        <taxon>Eukaryota</taxon>
        <taxon>Fungi</taxon>
        <taxon>Fungi incertae sedis</taxon>
        <taxon>Zoopagomycota</taxon>
        <taxon>Kickxellomycotina</taxon>
        <taxon>Kickxellomycetes</taxon>
        <taxon>Kickxellales</taxon>
        <taxon>Kickxellaceae</taxon>
        <taxon>Coemansia</taxon>
    </lineage>
</organism>
<reference evidence="1" key="1">
    <citation type="submission" date="2022-07" db="EMBL/GenBank/DDBJ databases">
        <title>Phylogenomic reconstructions and comparative analyses of Kickxellomycotina fungi.</title>
        <authorList>
            <person name="Reynolds N.K."/>
            <person name="Stajich J.E."/>
            <person name="Barry K."/>
            <person name="Grigoriev I.V."/>
            <person name="Crous P."/>
            <person name="Smith M.E."/>
        </authorList>
    </citation>
    <scope>NUCLEOTIDE SEQUENCE</scope>
    <source>
        <strain evidence="1">BCRC 34191</strain>
    </source>
</reference>
<comment type="caution">
    <text evidence="1">The sequence shown here is derived from an EMBL/GenBank/DDBJ whole genome shotgun (WGS) entry which is preliminary data.</text>
</comment>
<evidence type="ECO:0000313" key="2">
    <source>
        <dbReference type="Proteomes" id="UP001140066"/>
    </source>
</evidence>
<proteinExistence type="predicted"/>
<sequence>MSKAPTSSPGAKVGSEAPTIDFDQLPVSEKPLDIEPPPPACPPATDTKYGWLVVLGCFFALMLSIGTTTTYGVYLQEYKLVEFSDASSSLLSWIGTLQFSAMCLFGIGVGVLCEHFDTRLLSALGALISGLALVAASFCNSPWKLLLTQGLLYGFGGSLLYITGLTLPPQWFSKYRALATGIAIAGSGIGGLWLSTATRAMTSNLSRQWALRITGLVIIGVCGATCSLMKMRFKPEKRRKIIDLSVLCDKRFVLLFLGALFGSAGYFIPYYFMPSYAVVVLGKNSDWGANVSSIMNGASIAGRVVMGVLGDRVGSLNTLWAATLLSCLSILVLWLPFSSAGTFFAAAAIFGFFSGAIVSLIPVVTANIFGVRRLPSVIGLLMLAYMTGGLISSPPAGAMLDKYGHGKDFDGLVIYTGVLLGASAISQTFLRLIISRQLWYKV</sequence>
<keyword evidence="2" id="KW-1185">Reference proteome</keyword>
<protein>
    <submittedName>
        <fullName evidence="1">Uncharacterized protein</fullName>
    </submittedName>
</protein>
<accession>A0ACC1KLJ5</accession>
<dbReference type="EMBL" id="JANBUK010000120">
    <property type="protein sequence ID" value="KAJ2791613.1"/>
    <property type="molecule type" value="Genomic_DNA"/>
</dbReference>
<name>A0ACC1KLJ5_9FUNG</name>
<dbReference type="Proteomes" id="UP001140066">
    <property type="component" value="Unassembled WGS sequence"/>
</dbReference>
<gene>
    <name evidence="1" type="ORF">GGI18_001009</name>
</gene>
<evidence type="ECO:0000313" key="1">
    <source>
        <dbReference type="EMBL" id="KAJ2791613.1"/>
    </source>
</evidence>